<name>A0A2S7WF05_9FLAO</name>
<keyword evidence="2" id="KW-0238">DNA-binding</keyword>
<dbReference type="SUPFAM" id="SSF46785">
    <property type="entry name" value="Winged helix' DNA-binding domain"/>
    <property type="match status" value="1"/>
</dbReference>
<dbReference type="Pfam" id="PF00392">
    <property type="entry name" value="GntR"/>
    <property type="match status" value="1"/>
</dbReference>
<dbReference type="InterPro" id="IPR036390">
    <property type="entry name" value="WH_DNA-bd_sf"/>
</dbReference>
<dbReference type="InterPro" id="IPR028082">
    <property type="entry name" value="Peripla_BP_I"/>
</dbReference>
<dbReference type="PANTHER" id="PTHR38445:SF10">
    <property type="entry name" value="GNTR-FAMILY TRANSCRIPTIONAL REGULATOR"/>
    <property type="match status" value="1"/>
</dbReference>
<accession>A0A2S7WF05</accession>
<evidence type="ECO:0000313" key="6">
    <source>
        <dbReference type="Proteomes" id="UP000237608"/>
    </source>
</evidence>
<evidence type="ECO:0000256" key="3">
    <source>
        <dbReference type="ARBA" id="ARBA00023163"/>
    </source>
</evidence>
<protein>
    <submittedName>
        <fullName evidence="5">Transcriptional regulator</fullName>
    </submittedName>
</protein>
<dbReference type="Gene3D" id="3.40.50.2300">
    <property type="match status" value="2"/>
</dbReference>
<comment type="caution">
    <text evidence="5">The sequence shown here is derived from an EMBL/GenBank/DDBJ whole genome shotgun (WGS) entry which is preliminary data.</text>
</comment>
<feature type="domain" description="HTH gntR-type" evidence="4">
    <location>
        <begin position="12"/>
        <end position="80"/>
    </location>
</feature>
<dbReference type="GO" id="GO:0003677">
    <property type="term" value="F:DNA binding"/>
    <property type="evidence" value="ECO:0007669"/>
    <property type="project" value="UniProtKB-KW"/>
</dbReference>
<evidence type="ECO:0000313" key="5">
    <source>
        <dbReference type="EMBL" id="PQJ75871.1"/>
    </source>
</evidence>
<dbReference type="EMBL" id="MSCL01000001">
    <property type="protein sequence ID" value="PQJ75871.1"/>
    <property type="molecule type" value="Genomic_DNA"/>
</dbReference>
<gene>
    <name evidence="5" type="ORF">BTO13_11845</name>
</gene>
<dbReference type="InterPro" id="IPR000524">
    <property type="entry name" value="Tscrpt_reg_HTH_GntR"/>
</dbReference>
<dbReference type="AlphaFoldDB" id="A0A2S7WF05"/>
<dbReference type="SMART" id="SM00345">
    <property type="entry name" value="HTH_GNTR"/>
    <property type="match status" value="1"/>
</dbReference>
<reference evidence="5 6" key="1">
    <citation type="submission" date="2016-12" db="EMBL/GenBank/DDBJ databases">
        <title>Trade-off between light-utilization and light-protection in marine flavobacteria.</title>
        <authorList>
            <person name="Kumagai Y."/>
            <person name="Yoshizawa S."/>
            <person name="Kogure K."/>
            <person name="Iwasaki W."/>
        </authorList>
    </citation>
    <scope>NUCLEOTIDE SEQUENCE [LARGE SCALE GENOMIC DNA]</scope>
    <source>
        <strain evidence="5 6">KCTC 22729</strain>
    </source>
</reference>
<dbReference type="InterPro" id="IPR036388">
    <property type="entry name" value="WH-like_DNA-bd_sf"/>
</dbReference>
<dbReference type="InterPro" id="IPR046335">
    <property type="entry name" value="LacI/GalR-like_sensor"/>
</dbReference>
<dbReference type="Pfam" id="PF13377">
    <property type="entry name" value="Peripla_BP_3"/>
    <property type="match status" value="1"/>
</dbReference>
<evidence type="ECO:0000259" key="4">
    <source>
        <dbReference type="PROSITE" id="PS50949"/>
    </source>
</evidence>
<sequence length="332" mass="37747">MNLQSFHSESKIPKYKQLVASIESSIADGSLKKDDQLPSLNVIKDRFNVSRDTVLTAFNELKNRGIINSVVGKGYYVASENVFIQQKVFVLFDELNSFKEDLYNAFLEQLSSNIQVEIYFHHFNIHTFNNLILNNVGNYTYYVIMPANLNDTHKAISSLPADKVYILDQTNEQLSQYPAIYQNFEKNVYEGLQEGLSLIKKYKKLVLMFDENSQPVGILKGFTAFCNAFELSYIVLPSLKECMPRIGEVYVILDDKNLIRIIKKIKEASLEIAKDVGIISYNDTLLKEVVADGITTISTDFSFMGAKLASMILENSQEKIENPSKLIIRKSV</sequence>
<dbReference type="Gene3D" id="1.10.10.10">
    <property type="entry name" value="Winged helix-like DNA-binding domain superfamily/Winged helix DNA-binding domain"/>
    <property type="match status" value="1"/>
</dbReference>
<dbReference type="OrthoDB" id="742238at2"/>
<keyword evidence="1" id="KW-0805">Transcription regulation</keyword>
<dbReference type="PANTHER" id="PTHR38445">
    <property type="entry name" value="HTH-TYPE TRANSCRIPTIONAL REPRESSOR YTRA"/>
    <property type="match status" value="1"/>
</dbReference>
<proteinExistence type="predicted"/>
<dbReference type="GO" id="GO:0003700">
    <property type="term" value="F:DNA-binding transcription factor activity"/>
    <property type="evidence" value="ECO:0007669"/>
    <property type="project" value="InterPro"/>
</dbReference>
<keyword evidence="3" id="KW-0804">Transcription</keyword>
<dbReference type="RefSeq" id="WP_105047023.1">
    <property type="nucleotide sequence ID" value="NZ_CP150662.1"/>
</dbReference>
<dbReference type="CDD" id="cd07377">
    <property type="entry name" value="WHTH_GntR"/>
    <property type="match status" value="1"/>
</dbReference>
<dbReference type="SUPFAM" id="SSF53822">
    <property type="entry name" value="Periplasmic binding protein-like I"/>
    <property type="match status" value="1"/>
</dbReference>
<evidence type="ECO:0000256" key="2">
    <source>
        <dbReference type="ARBA" id="ARBA00023125"/>
    </source>
</evidence>
<organism evidence="5 6">
    <name type="scientific">Polaribacter gangjinensis</name>
    <dbReference type="NCBI Taxonomy" id="574710"/>
    <lineage>
        <taxon>Bacteria</taxon>
        <taxon>Pseudomonadati</taxon>
        <taxon>Bacteroidota</taxon>
        <taxon>Flavobacteriia</taxon>
        <taxon>Flavobacteriales</taxon>
        <taxon>Flavobacteriaceae</taxon>
    </lineage>
</organism>
<evidence type="ECO:0000256" key="1">
    <source>
        <dbReference type="ARBA" id="ARBA00023015"/>
    </source>
</evidence>
<dbReference type="Proteomes" id="UP000237608">
    <property type="component" value="Unassembled WGS sequence"/>
</dbReference>
<keyword evidence="6" id="KW-1185">Reference proteome</keyword>
<dbReference type="PROSITE" id="PS50949">
    <property type="entry name" value="HTH_GNTR"/>
    <property type="match status" value="1"/>
</dbReference>